<protein>
    <submittedName>
        <fullName evidence="1">Uncharacterized protein</fullName>
    </submittedName>
</protein>
<evidence type="ECO:0000313" key="1">
    <source>
        <dbReference type="EMBL" id="WOB78343.1"/>
    </source>
</evidence>
<keyword evidence="2" id="KW-1185">Reference proteome</keyword>
<dbReference type="EMBL" id="CP119180">
    <property type="protein sequence ID" value="WOB78343.1"/>
    <property type="molecule type" value="Genomic_DNA"/>
</dbReference>
<reference evidence="1" key="1">
    <citation type="submission" date="2023-03" db="EMBL/GenBank/DDBJ databases">
        <title>Genome sequence of Brevundimonas nasdae SJTX8.</title>
        <authorList>
            <person name="Liang R."/>
        </authorList>
    </citation>
    <scope>NUCLEOTIDE SEQUENCE</scope>
    <source>
        <strain evidence="1">X8</strain>
    </source>
</reference>
<dbReference type="Proteomes" id="UP001302493">
    <property type="component" value="Chromosome"/>
</dbReference>
<accession>A0ACD4VLF0</accession>
<gene>
    <name evidence="1" type="ORF">PZA08_13685</name>
</gene>
<sequence>MTDWANDPADENHLRLFVPSEGWKAYADNFSAEDGKLEAAGSKRLIESAFLNALNATNLLILTGSGSSLCARNAPPKAQPAGMGDLWNAVKLKTGDERFKSICALFPSAPVDSNIEKLLTLCKLYLELNQKSVTDEAKSVATFVRDAEQATRLQPSCSRSRRSKNDFSLTSVSFGWTKTLRWAAA</sequence>
<evidence type="ECO:0000313" key="2">
    <source>
        <dbReference type="Proteomes" id="UP001302493"/>
    </source>
</evidence>
<proteinExistence type="predicted"/>
<organism evidence="1 2">
    <name type="scientific">Brevundimonas nasdae</name>
    <dbReference type="NCBI Taxonomy" id="172043"/>
    <lineage>
        <taxon>Bacteria</taxon>
        <taxon>Pseudomonadati</taxon>
        <taxon>Pseudomonadota</taxon>
        <taxon>Alphaproteobacteria</taxon>
        <taxon>Caulobacterales</taxon>
        <taxon>Caulobacteraceae</taxon>
        <taxon>Brevundimonas</taxon>
    </lineage>
</organism>
<name>A0ACD4VLF0_9CAUL</name>